<organism evidence="3 4">
    <name type="scientific">Candidatus Abzuiibacterium crystallinum</name>
    <dbReference type="NCBI Taxonomy" id="1974748"/>
    <lineage>
        <taxon>Bacteria</taxon>
        <taxon>Pseudomonadati</taxon>
        <taxon>Candidatus Omnitrophota</taxon>
        <taxon>Candidatus Abzuiibacterium</taxon>
    </lineage>
</organism>
<dbReference type="Proteomes" id="UP000230859">
    <property type="component" value="Unassembled WGS sequence"/>
</dbReference>
<protein>
    <recommendedName>
        <fullName evidence="2">Glycosyltransferase 2-like domain-containing protein</fullName>
    </recommendedName>
</protein>
<dbReference type="EMBL" id="PCVY01000016">
    <property type="protein sequence ID" value="PIQ87307.1"/>
    <property type="molecule type" value="Genomic_DNA"/>
</dbReference>
<accession>A0A2H0LSH7</accession>
<dbReference type="SUPFAM" id="SSF53448">
    <property type="entry name" value="Nucleotide-diphospho-sugar transferases"/>
    <property type="match status" value="1"/>
</dbReference>
<comment type="similarity">
    <text evidence="1">Belongs to the glycosyltransferase 2 family. WaaE/KdtX subfamily.</text>
</comment>
<dbReference type="Gene3D" id="3.90.550.10">
    <property type="entry name" value="Spore Coat Polysaccharide Biosynthesis Protein SpsA, Chain A"/>
    <property type="match status" value="1"/>
</dbReference>
<dbReference type="InterPro" id="IPR001173">
    <property type="entry name" value="Glyco_trans_2-like"/>
</dbReference>
<evidence type="ECO:0000313" key="4">
    <source>
        <dbReference type="Proteomes" id="UP000230859"/>
    </source>
</evidence>
<sequence length="260" mass="30271">MTTKTPITIAVMAKNEAHRLGACLETVRWADEVVVLDDMSTDQTVEIAKSYGAKCLKRQMDVEGRHRNFLYAQAKHEWVLSLDADEHVTPALADEISAVVKKNDPNFAGYSVPMKIYIGERWIRGAGYYPSARLKLFRRDKFKYEEARVHPRVFLDGKCGHLKGELMHYSFRDLNHFITKFNRETDLEADKWVKDGRRMSLGLALFKATDRFFRAYFTKKGYRDGYLGFLLSCFSSWYQLVTYAKYSEFKQSHTDARKKE</sequence>
<evidence type="ECO:0000256" key="1">
    <source>
        <dbReference type="ARBA" id="ARBA00038494"/>
    </source>
</evidence>
<dbReference type="PANTHER" id="PTHR43630">
    <property type="entry name" value="POLY-BETA-1,6-N-ACETYL-D-GLUCOSAMINE SYNTHASE"/>
    <property type="match status" value="1"/>
</dbReference>
<evidence type="ECO:0000259" key="2">
    <source>
        <dbReference type="Pfam" id="PF00535"/>
    </source>
</evidence>
<reference evidence="3 4" key="1">
    <citation type="submission" date="2017-09" db="EMBL/GenBank/DDBJ databases">
        <title>Depth-based differentiation of microbial function through sediment-hosted aquifers and enrichment of novel symbionts in the deep terrestrial subsurface.</title>
        <authorList>
            <person name="Probst A.J."/>
            <person name="Ladd B."/>
            <person name="Jarett J.K."/>
            <person name="Geller-Mcgrath D.E."/>
            <person name="Sieber C.M."/>
            <person name="Emerson J.B."/>
            <person name="Anantharaman K."/>
            <person name="Thomas B.C."/>
            <person name="Malmstrom R."/>
            <person name="Stieglmeier M."/>
            <person name="Klingl A."/>
            <person name="Woyke T."/>
            <person name="Ryan C.M."/>
            <person name="Banfield J.F."/>
        </authorList>
    </citation>
    <scope>NUCLEOTIDE SEQUENCE [LARGE SCALE GENOMIC DNA]</scope>
    <source>
        <strain evidence="3">CG11_big_fil_rev_8_21_14_0_20_45_26</strain>
    </source>
</reference>
<proteinExistence type="inferred from homology"/>
<evidence type="ECO:0000313" key="3">
    <source>
        <dbReference type="EMBL" id="PIQ87307.1"/>
    </source>
</evidence>
<dbReference type="Pfam" id="PF00535">
    <property type="entry name" value="Glycos_transf_2"/>
    <property type="match status" value="1"/>
</dbReference>
<gene>
    <name evidence="3" type="ORF">COV74_01935</name>
</gene>
<comment type="caution">
    <text evidence="3">The sequence shown here is derived from an EMBL/GenBank/DDBJ whole genome shotgun (WGS) entry which is preliminary data.</text>
</comment>
<name>A0A2H0LSH7_9BACT</name>
<dbReference type="PANTHER" id="PTHR43630:SF2">
    <property type="entry name" value="GLYCOSYLTRANSFERASE"/>
    <property type="match status" value="1"/>
</dbReference>
<dbReference type="InterPro" id="IPR029044">
    <property type="entry name" value="Nucleotide-diphossugar_trans"/>
</dbReference>
<dbReference type="CDD" id="cd02511">
    <property type="entry name" value="Beta4Glucosyltransferase"/>
    <property type="match status" value="1"/>
</dbReference>
<dbReference type="AlphaFoldDB" id="A0A2H0LSH7"/>
<feature type="domain" description="Glycosyltransferase 2-like" evidence="2">
    <location>
        <begin position="8"/>
        <end position="142"/>
    </location>
</feature>